<keyword evidence="1" id="KW-0328">Glycosyltransferase</keyword>
<feature type="domain" description="Glycosyl transferase family 1" evidence="3">
    <location>
        <begin position="314"/>
        <end position="473"/>
    </location>
</feature>
<protein>
    <submittedName>
        <fullName evidence="4">Glycosyl transferase family 1</fullName>
    </submittedName>
</protein>
<evidence type="ECO:0000256" key="1">
    <source>
        <dbReference type="ARBA" id="ARBA00022676"/>
    </source>
</evidence>
<dbReference type="CDD" id="cd04949">
    <property type="entry name" value="GT4_GtfA-like"/>
    <property type="match status" value="1"/>
</dbReference>
<dbReference type="Pfam" id="PF00534">
    <property type="entry name" value="Glycos_transf_1"/>
    <property type="match status" value="1"/>
</dbReference>
<sequence>MYYFVINNIGEKLTGIEKAVINRFKLFDQELLHSKIITLTWNPRLTGNAGVFGVNKDIFSIYDYFQETIHIELNTIPNWISKWIYEDRFEIKYIADTNDIRIFSNGRKIMYVNFYDDNYKFINYINHFDLKGRKIKRDLYDIRGFISCTKYLTENQRVLHEEFFNTNGDVKIEKYYDTGSDKNDLTMIILNEFKNRTYYFNTHDEFVSFFYEELYEKGDIYFSDKTADTSPPFLMINKEIPVVAVLHSTHVKDNDNIEYSNTKNIYKSVFENLDRFSAIIVSTEQQKIDLNKRIASSIPVYNIPVGYKEEHAIEIAPVPDKPFKMISIARYSPEKQLDHQIRLISKLKNDFKEIELHLFGYGSEQNKLKDLVEAMDLKEYVKFRGFISDLTEEMKSSHLSLITSNMEGFSLAILESLSNGVPVISYDIAYGPREMIKNNINGFLIDKNNEEELYEKVKFFLEDSTLQQKLRDNSVHESNQFSYKNILNKWKDILYKLNNS</sequence>
<dbReference type="InterPro" id="IPR001296">
    <property type="entry name" value="Glyco_trans_1"/>
</dbReference>
<geneLocation type="plasmid" evidence="4 5">
    <name>unnamed1</name>
</geneLocation>
<evidence type="ECO:0000256" key="2">
    <source>
        <dbReference type="ARBA" id="ARBA00022679"/>
    </source>
</evidence>
<name>A0AAI8GVC0_MAMSC</name>
<dbReference type="Proteomes" id="UP000197058">
    <property type="component" value="Plasmid unnamed1"/>
</dbReference>
<dbReference type="PANTHER" id="PTHR12526:SF629">
    <property type="entry name" value="TEICHURONIC ACID BIOSYNTHESIS GLYCOSYLTRANSFERASE TUAH-RELATED"/>
    <property type="match status" value="1"/>
</dbReference>
<dbReference type="RefSeq" id="WP_088592813.1">
    <property type="nucleotide sequence ID" value="NZ_CP022047.2"/>
</dbReference>
<dbReference type="EMBL" id="CP022047">
    <property type="protein sequence ID" value="ASE35721.1"/>
    <property type="molecule type" value="Genomic_DNA"/>
</dbReference>
<reference evidence="5" key="1">
    <citation type="submission" date="2017-06" db="EMBL/GenBank/DDBJ databases">
        <title>FDA dAtabase for Regulatory Grade micrObial Sequences (FDA-ARGOS): Supporting development and validation of Infectious Disease Dx tests.</title>
        <authorList>
            <person name="Campos J."/>
            <person name="Goldberg B."/>
            <person name="Tallon L."/>
            <person name="Sadzewicz L."/>
            <person name="Sengamalay N."/>
            <person name="Ott S."/>
            <person name="Godinez A."/>
            <person name="Nagaraj S."/>
            <person name="Vavikolanu K."/>
            <person name="Vyas G."/>
            <person name="Nadendla S."/>
            <person name="Aluvathingal J."/>
            <person name="Geyer C."/>
            <person name="Nandy P."/>
            <person name="Hobson J."/>
            <person name="Sichtig H."/>
        </authorList>
    </citation>
    <scope>NUCLEOTIDE SEQUENCE [LARGE SCALE GENOMIC DNA]</scope>
    <source>
        <strain evidence="5">FDAARGOS_285</strain>
        <plasmid evidence="5">unnamed1</plasmid>
    </source>
</reference>
<dbReference type="GO" id="GO:0016757">
    <property type="term" value="F:glycosyltransferase activity"/>
    <property type="evidence" value="ECO:0007669"/>
    <property type="project" value="UniProtKB-KW"/>
</dbReference>
<dbReference type="KEGG" id="sscu:CEP64_13970"/>
<organism evidence="4 5">
    <name type="scientific">Mammaliicoccus sciuri</name>
    <name type="common">Staphylococcus sciuri</name>
    <dbReference type="NCBI Taxonomy" id="1296"/>
    <lineage>
        <taxon>Bacteria</taxon>
        <taxon>Bacillati</taxon>
        <taxon>Bacillota</taxon>
        <taxon>Bacilli</taxon>
        <taxon>Bacillales</taxon>
        <taxon>Staphylococcaceae</taxon>
        <taxon>Mammaliicoccus</taxon>
    </lineage>
</organism>
<keyword evidence="2 4" id="KW-0808">Transferase</keyword>
<dbReference type="SUPFAM" id="SSF53756">
    <property type="entry name" value="UDP-Glycosyltransferase/glycogen phosphorylase"/>
    <property type="match status" value="1"/>
</dbReference>
<dbReference type="PANTHER" id="PTHR12526">
    <property type="entry name" value="GLYCOSYLTRANSFERASE"/>
    <property type="match status" value="1"/>
</dbReference>
<accession>A0AAI8GVC0</accession>
<evidence type="ECO:0000313" key="4">
    <source>
        <dbReference type="EMBL" id="ASE35721.1"/>
    </source>
</evidence>
<dbReference type="AlphaFoldDB" id="A0AAI8GVC0"/>
<gene>
    <name evidence="4" type="ORF">CEP64_13970</name>
</gene>
<evidence type="ECO:0000313" key="5">
    <source>
        <dbReference type="Proteomes" id="UP000197058"/>
    </source>
</evidence>
<keyword evidence="4" id="KW-0614">Plasmid</keyword>
<dbReference type="Gene3D" id="3.40.50.2000">
    <property type="entry name" value="Glycogen Phosphorylase B"/>
    <property type="match status" value="2"/>
</dbReference>
<evidence type="ECO:0000259" key="3">
    <source>
        <dbReference type="Pfam" id="PF00534"/>
    </source>
</evidence>
<proteinExistence type="predicted"/>